<organism evidence="1 2">
    <name type="scientific">Araneus ventricosus</name>
    <name type="common">Orbweaver spider</name>
    <name type="synonym">Epeira ventricosa</name>
    <dbReference type="NCBI Taxonomy" id="182803"/>
    <lineage>
        <taxon>Eukaryota</taxon>
        <taxon>Metazoa</taxon>
        <taxon>Ecdysozoa</taxon>
        <taxon>Arthropoda</taxon>
        <taxon>Chelicerata</taxon>
        <taxon>Arachnida</taxon>
        <taxon>Araneae</taxon>
        <taxon>Araneomorphae</taxon>
        <taxon>Entelegynae</taxon>
        <taxon>Araneoidea</taxon>
        <taxon>Araneidae</taxon>
        <taxon>Araneus</taxon>
    </lineage>
</organism>
<dbReference type="EMBL" id="BGPR01000040">
    <property type="protein sequence ID" value="GBL84908.1"/>
    <property type="molecule type" value="Genomic_DNA"/>
</dbReference>
<proteinExistence type="predicted"/>
<evidence type="ECO:0000313" key="1">
    <source>
        <dbReference type="EMBL" id="GBL84908.1"/>
    </source>
</evidence>
<protein>
    <submittedName>
        <fullName evidence="1">Uncharacterized protein</fullName>
    </submittedName>
</protein>
<comment type="caution">
    <text evidence="1">The sequence shown here is derived from an EMBL/GenBank/DDBJ whole genome shotgun (WGS) entry which is preliminary data.</text>
</comment>
<gene>
    <name evidence="1" type="ORF">AVEN_42180_1</name>
</gene>
<dbReference type="AlphaFoldDB" id="A0A4Y2AYQ1"/>
<dbReference type="Proteomes" id="UP000499080">
    <property type="component" value="Unassembled WGS sequence"/>
</dbReference>
<sequence>MLAGRDIQNLSLESKGLQHLSQSGANWSSHLALGHLRQRPDIALSKFSSRMSIGWRPSCPEAADFPAAYCDENILLQYKTAETAYENRTPGFRWRRHSAAFERVQYRLRPAEYKDFFVVDVFIVVVVTKGGRREEEVVTCSINNPLSGLDCVQL</sequence>
<reference evidence="1 2" key="1">
    <citation type="journal article" date="2019" name="Sci. Rep.">
        <title>Orb-weaving spider Araneus ventricosus genome elucidates the spidroin gene catalogue.</title>
        <authorList>
            <person name="Kono N."/>
            <person name="Nakamura H."/>
            <person name="Ohtoshi R."/>
            <person name="Moran D.A.P."/>
            <person name="Shinohara A."/>
            <person name="Yoshida Y."/>
            <person name="Fujiwara M."/>
            <person name="Mori M."/>
            <person name="Tomita M."/>
            <person name="Arakawa K."/>
        </authorList>
    </citation>
    <scope>NUCLEOTIDE SEQUENCE [LARGE SCALE GENOMIC DNA]</scope>
</reference>
<keyword evidence="2" id="KW-1185">Reference proteome</keyword>
<accession>A0A4Y2AYQ1</accession>
<evidence type="ECO:0000313" key="2">
    <source>
        <dbReference type="Proteomes" id="UP000499080"/>
    </source>
</evidence>
<name>A0A4Y2AYQ1_ARAVE</name>